<dbReference type="InParanoid" id="A0A165C4M6"/>
<protein>
    <submittedName>
        <fullName evidence="1">Uncharacterized protein</fullName>
    </submittedName>
</protein>
<accession>A0A165C4M6</accession>
<evidence type="ECO:0000313" key="2">
    <source>
        <dbReference type="Proteomes" id="UP000076871"/>
    </source>
</evidence>
<dbReference type="Pfam" id="PF02992">
    <property type="entry name" value="Transposase_21"/>
    <property type="match status" value="1"/>
</dbReference>
<feature type="non-terminal residue" evidence="1">
    <location>
        <position position="206"/>
    </location>
</feature>
<dbReference type="Proteomes" id="UP000076871">
    <property type="component" value="Unassembled WGS sequence"/>
</dbReference>
<proteinExistence type="predicted"/>
<sequence length="206" mass="23741">MCINSCLAFTGPFENDEVCHYCDEPHYDMKILHASHGKKKVARQDFYTIPLGPQLQALSCSTKGTMNIRHGHTQLRTIIDGLKSTNGVLEEWSDIYHGEQIIQAVKRGEIQERDMILMFSIDGAQLYRYKASDTWIYIWVLFDLPPELRYKKKHVLSGGFIPGPNKPKNLDSFLFPGLHHAQTLMKHGFHFWDALDGKLYDCRPFV</sequence>
<dbReference type="STRING" id="1314785.A0A165C4M6"/>
<gene>
    <name evidence="1" type="ORF">LAESUDRAFT_631732</name>
</gene>
<dbReference type="GeneID" id="63820435"/>
<dbReference type="RefSeq" id="XP_040759937.1">
    <property type="nucleotide sequence ID" value="XM_040903404.1"/>
</dbReference>
<dbReference type="InterPro" id="IPR004242">
    <property type="entry name" value="Transposase_21"/>
</dbReference>
<dbReference type="AlphaFoldDB" id="A0A165C4M6"/>
<keyword evidence="2" id="KW-1185">Reference proteome</keyword>
<reference evidence="1 2" key="1">
    <citation type="journal article" date="2016" name="Mol. Biol. Evol.">
        <title>Comparative Genomics of Early-Diverging Mushroom-Forming Fungi Provides Insights into the Origins of Lignocellulose Decay Capabilities.</title>
        <authorList>
            <person name="Nagy L.G."/>
            <person name="Riley R."/>
            <person name="Tritt A."/>
            <person name="Adam C."/>
            <person name="Daum C."/>
            <person name="Floudas D."/>
            <person name="Sun H."/>
            <person name="Yadav J.S."/>
            <person name="Pangilinan J."/>
            <person name="Larsson K.H."/>
            <person name="Matsuura K."/>
            <person name="Barry K."/>
            <person name="Labutti K."/>
            <person name="Kuo R."/>
            <person name="Ohm R.A."/>
            <person name="Bhattacharya S.S."/>
            <person name="Shirouzu T."/>
            <person name="Yoshinaga Y."/>
            <person name="Martin F.M."/>
            <person name="Grigoriev I.V."/>
            <person name="Hibbett D.S."/>
        </authorList>
    </citation>
    <scope>NUCLEOTIDE SEQUENCE [LARGE SCALE GENOMIC DNA]</scope>
    <source>
        <strain evidence="1 2">93-53</strain>
    </source>
</reference>
<dbReference type="EMBL" id="KV427654">
    <property type="protein sequence ID" value="KZT02197.1"/>
    <property type="molecule type" value="Genomic_DNA"/>
</dbReference>
<name>A0A165C4M6_9APHY</name>
<organism evidence="1 2">
    <name type="scientific">Laetiporus sulphureus 93-53</name>
    <dbReference type="NCBI Taxonomy" id="1314785"/>
    <lineage>
        <taxon>Eukaryota</taxon>
        <taxon>Fungi</taxon>
        <taxon>Dikarya</taxon>
        <taxon>Basidiomycota</taxon>
        <taxon>Agaricomycotina</taxon>
        <taxon>Agaricomycetes</taxon>
        <taxon>Polyporales</taxon>
        <taxon>Laetiporus</taxon>
    </lineage>
</organism>
<evidence type="ECO:0000313" key="1">
    <source>
        <dbReference type="EMBL" id="KZT02197.1"/>
    </source>
</evidence>
<dbReference type="OrthoDB" id="3261594at2759"/>